<name>A0A0E9RK00_ANGAN</name>
<reference evidence="2" key="2">
    <citation type="journal article" date="2015" name="Fish Shellfish Immunol.">
        <title>Early steps in the European eel (Anguilla anguilla)-Vibrio vulnificus interaction in the gills: Role of the RtxA13 toxin.</title>
        <authorList>
            <person name="Callol A."/>
            <person name="Pajuelo D."/>
            <person name="Ebbesson L."/>
            <person name="Teles M."/>
            <person name="MacKenzie S."/>
            <person name="Amaro C."/>
        </authorList>
    </citation>
    <scope>NUCLEOTIDE SEQUENCE</scope>
</reference>
<dbReference type="AlphaFoldDB" id="A0A0E9RK00"/>
<proteinExistence type="predicted"/>
<sequence>MKRETNGRQKLKERVQNNVNNANTNQTQRKVLAIILYHIFFLFF</sequence>
<reference evidence="2" key="1">
    <citation type="submission" date="2014-11" db="EMBL/GenBank/DDBJ databases">
        <authorList>
            <person name="Amaro Gonzalez C."/>
        </authorList>
    </citation>
    <scope>NUCLEOTIDE SEQUENCE</scope>
</reference>
<evidence type="ECO:0000313" key="2">
    <source>
        <dbReference type="EMBL" id="JAH29147.1"/>
    </source>
</evidence>
<accession>A0A0E9RK00</accession>
<protein>
    <submittedName>
        <fullName evidence="2">Uncharacterized protein</fullName>
    </submittedName>
</protein>
<organism evidence="2">
    <name type="scientific">Anguilla anguilla</name>
    <name type="common">European freshwater eel</name>
    <name type="synonym">Muraena anguilla</name>
    <dbReference type="NCBI Taxonomy" id="7936"/>
    <lineage>
        <taxon>Eukaryota</taxon>
        <taxon>Metazoa</taxon>
        <taxon>Chordata</taxon>
        <taxon>Craniata</taxon>
        <taxon>Vertebrata</taxon>
        <taxon>Euteleostomi</taxon>
        <taxon>Actinopterygii</taxon>
        <taxon>Neopterygii</taxon>
        <taxon>Teleostei</taxon>
        <taxon>Anguilliformes</taxon>
        <taxon>Anguillidae</taxon>
        <taxon>Anguilla</taxon>
    </lineage>
</organism>
<feature type="region of interest" description="Disordered" evidence="1">
    <location>
        <begin position="1"/>
        <end position="22"/>
    </location>
</feature>
<feature type="compositionally biased region" description="Basic and acidic residues" evidence="1">
    <location>
        <begin position="1"/>
        <end position="15"/>
    </location>
</feature>
<dbReference type="EMBL" id="GBXM01079430">
    <property type="protein sequence ID" value="JAH29147.1"/>
    <property type="molecule type" value="Transcribed_RNA"/>
</dbReference>
<evidence type="ECO:0000256" key="1">
    <source>
        <dbReference type="SAM" id="MobiDB-lite"/>
    </source>
</evidence>